<sequence>MSKETNRENIFTRSLARADIVTSDQLDKARFYFLSHPDDPFLKRNSKRLAGLAINGIAFSGKQAVYSVRKTLAIPSSVYRLISSTNEKEFKKNSIAFACDLRDAAIATAAVFMGFASAPAPIALAFGNALGSVATLAAAHTAFMTTYQTLAITVNSPIGIAAQIPATAAKGAYFSWEADRDYLNKVKKDLIREKELLTKISDSKIDFRIRQELKKDLDEHRQTCRKTFADKIAQKVTESIEADTSPTRKAFRRNFNDFKKKLVDFISSGVEILTIKNPINQEMQNDIRATHKYDSSALKTIREEIKQNTDKKTIKEYKKKDKVLLNSVVSNFISGKTRETSDKKEKEILEDVKTKFDAIEEKSYKGEDVGKIYKGIGAEGIFQEGTGLVISEVYPGSPAEKMHLTNQDVITHFHNQDGKEVPITAKNIKEAISAIRQGNGFKTNDKEIKNITPEFINTKYKATHANVLTIKSDSDFKKELENIKPQENYKAQKIDKIKSKINSKSR</sequence>
<evidence type="ECO:0000313" key="1">
    <source>
        <dbReference type="EMBL" id="KKB96555.1"/>
    </source>
</evidence>
<evidence type="ECO:0000313" key="2">
    <source>
        <dbReference type="Proteomes" id="UP000033358"/>
    </source>
</evidence>
<keyword evidence="2" id="KW-1185">Reference proteome</keyword>
<name>A0A0F5MP38_9RICK</name>
<proteinExistence type="predicted"/>
<dbReference type="Gene3D" id="2.30.42.10">
    <property type="match status" value="1"/>
</dbReference>
<protein>
    <submittedName>
        <fullName evidence="1">Uncharacterized protein</fullName>
    </submittedName>
</protein>
<dbReference type="SUPFAM" id="SSF50156">
    <property type="entry name" value="PDZ domain-like"/>
    <property type="match status" value="1"/>
</dbReference>
<comment type="caution">
    <text evidence="1">The sequence shown here is derived from an EMBL/GenBank/DDBJ whole genome shotgun (WGS) entry which is preliminary data.</text>
</comment>
<accession>A0A0F5MP38</accession>
<organism evidence="1 2">
    <name type="scientific">Candidatus Arcanibacter lacustris</name>
    <dbReference type="NCBI Taxonomy" id="1607817"/>
    <lineage>
        <taxon>Bacteria</taxon>
        <taxon>Pseudomonadati</taxon>
        <taxon>Pseudomonadota</taxon>
        <taxon>Alphaproteobacteria</taxon>
        <taxon>Rickettsiales</taxon>
        <taxon>Candidatus Arcanibacter</taxon>
    </lineage>
</organism>
<dbReference type="EMBL" id="JYHA01000058">
    <property type="protein sequence ID" value="KKB96555.1"/>
    <property type="molecule type" value="Genomic_DNA"/>
</dbReference>
<gene>
    <name evidence="1" type="ORF">SZ25_00370</name>
</gene>
<dbReference type="AlphaFoldDB" id="A0A0F5MP38"/>
<dbReference type="InterPro" id="IPR036034">
    <property type="entry name" value="PDZ_sf"/>
</dbReference>
<reference evidence="1 2" key="1">
    <citation type="submission" date="2015-02" db="EMBL/GenBank/DDBJ databases">
        <title>Single cell genomics of a rare environmental alphaproteobacterium provides unique insights into Rickettsiaceae evolution.</title>
        <authorList>
            <person name="Martijn J."/>
            <person name="Schulz F."/>
            <person name="Zaremba-Niedzwiedzka K."/>
            <person name="Viklund J."/>
            <person name="Stepanauskas R."/>
            <person name="Andersson S.G.E."/>
            <person name="Horn M."/>
            <person name="Guy L."/>
            <person name="Ettema T.J.G."/>
        </authorList>
    </citation>
    <scope>NUCLEOTIDE SEQUENCE [LARGE SCALE GENOMIC DNA]</scope>
    <source>
        <strain evidence="1 2">SCGC AAA041-L04</strain>
    </source>
</reference>
<dbReference type="Proteomes" id="UP000033358">
    <property type="component" value="Unassembled WGS sequence"/>
</dbReference>